<evidence type="ECO:0000256" key="4">
    <source>
        <dbReference type="ARBA" id="ARBA00022989"/>
    </source>
</evidence>
<feature type="transmembrane region" description="Helical" evidence="6">
    <location>
        <begin position="432"/>
        <end position="458"/>
    </location>
</feature>
<feature type="transmembrane region" description="Helical" evidence="6">
    <location>
        <begin position="325"/>
        <end position="345"/>
    </location>
</feature>
<dbReference type="EMBL" id="JACEIQ010000006">
    <property type="protein sequence ID" value="MBA4494259.1"/>
    <property type="molecule type" value="Genomic_DNA"/>
</dbReference>
<dbReference type="GO" id="GO:0022857">
    <property type="term" value="F:transmembrane transporter activity"/>
    <property type="evidence" value="ECO:0007669"/>
    <property type="project" value="InterPro"/>
</dbReference>
<feature type="transmembrane region" description="Helical" evidence="6">
    <location>
        <begin position="351"/>
        <end position="368"/>
    </location>
</feature>
<dbReference type="GO" id="GO:0005886">
    <property type="term" value="C:plasma membrane"/>
    <property type="evidence" value="ECO:0007669"/>
    <property type="project" value="UniProtKB-SubCell"/>
</dbReference>
<feature type="transmembrane region" description="Helical" evidence="6">
    <location>
        <begin position="75"/>
        <end position="98"/>
    </location>
</feature>
<evidence type="ECO:0000256" key="3">
    <source>
        <dbReference type="ARBA" id="ARBA00022692"/>
    </source>
</evidence>
<keyword evidence="3 6" id="KW-0812">Transmembrane</keyword>
<evidence type="ECO:0000313" key="9">
    <source>
        <dbReference type="Proteomes" id="UP000535491"/>
    </source>
</evidence>
<dbReference type="PANTHER" id="PTHR23501">
    <property type="entry name" value="MAJOR FACILITATOR SUPERFAMILY"/>
    <property type="match status" value="1"/>
</dbReference>
<keyword evidence="2" id="KW-0813">Transport</keyword>
<dbReference type="InterPro" id="IPR020846">
    <property type="entry name" value="MFS_dom"/>
</dbReference>
<evidence type="ECO:0000256" key="2">
    <source>
        <dbReference type="ARBA" id="ARBA00022448"/>
    </source>
</evidence>
<feature type="transmembrane region" description="Helical" evidence="6">
    <location>
        <begin position="42"/>
        <end position="63"/>
    </location>
</feature>
<comment type="subcellular location">
    <subcellularLocation>
        <location evidence="1">Cell membrane</location>
        <topology evidence="1">Multi-pass membrane protein</topology>
    </subcellularLocation>
</comment>
<keyword evidence="5 6" id="KW-0472">Membrane</keyword>
<dbReference type="RefSeq" id="WP_181751501.1">
    <property type="nucleotide sequence ID" value="NZ_JACEIQ010000006.1"/>
</dbReference>
<dbReference type="Pfam" id="PF07690">
    <property type="entry name" value="MFS_1"/>
    <property type="match status" value="1"/>
</dbReference>
<feature type="transmembrane region" description="Helical" evidence="6">
    <location>
        <begin position="193"/>
        <end position="213"/>
    </location>
</feature>
<keyword evidence="9" id="KW-1185">Reference proteome</keyword>
<dbReference type="PROSITE" id="PS50850">
    <property type="entry name" value="MFS"/>
    <property type="match status" value="1"/>
</dbReference>
<feature type="transmembrane region" description="Helical" evidence="6">
    <location>
        <begin position="104"/>
        <end position="122"/>
    </location>
</feature>
<name>A0A7W1WQK3_9BACL</name>
<feature type="transmembrane region" description="Helical" evidence="6">
    <location>
        <begin position="295"/>
        <end position="318"/>
    </location>
</feature>
<feature type="transmembrane region" description="Helical" evidence="6">
    <location>
        <begin position="164"/>
        <end position="181"/>
    </location>
</feature>
<evidence type="ECO:0000259" key="7">
    <source>
        <dbReference type="PROSITE" id="PS50850"/>
    </source>
</evidence>
<dbReference type="AlphaFoldDB" id="A0A7W1WQK3"/>
<feature type="domain" description="Major facilitator superfamily (MFS) profile" evidence="7">
    <location>
        <begin position="8"/>
        <end position="463"/>
    </location>
</feature>
<dbReference type="Proteomes" id="UP000535491">
    <property type="component" value="Unassembled WGS sequence"/>
</dbReference>
<evidence type="ECO:0000256" key="6">
    <source>
        <dbReference type="SAM" id="Phobius"/>
    </source>
</evidence>
<feature type="transmembrane region" description="Helical" evidence="6">
    <location>
        <begin position="228"/>
        <end position="246"/>
    </location>
</feature>
<accession>A0A7W1WQK3</accession>
<organism evidence="8 9">
    <name type="scientific">Paenactinomyces guangxiensis</name>
    <dbReference type="NCBI Taxonomy" id="1490290"/>
    <lineage>
        <taxon>Bacteria</taxon>
        <taxon>Bacillati</taxon>
        <taxon>Bacillota</taxon>
        <taxon>Bacilli</taxon>
        <taxon>Bacillales</taxon>
        <taxon>Thermoactinomycetaceae</taxon>
        <taxon>Paenactinomyces</taxon>
    </lineage>
</organism>
<proteinExistence type="predicted"/>
<feature type="transmembrane region" description="Helical" evidence="6">
    <location>
        <begin position="389"/>
        <end position="412"/>
    </location>
</feature>
<keyword evidence="4 6" id="KW-1133">Transmembrane helix</keyword>
<dbReference type="PANTHER" id="PTHR23501:SF191">
    <property type="entry name" value="VACUOLAR BASIC AMINO ACID TRANSPORTER 4"/>
    <property type="match status" value="1"/>
</dbReference>
<evidence type="ECO:0000256" key="5">
    <source>
        <dbReference type="ARBA" id="ARBA00023136"/>
    </source>
</evidence>
<dbReference type="InterPro" id="IPR036259">
    <property type="entry name" value="MFS_trans_sf"/>
</dbReference>
<dbReference type="SUPFAM" id="SSF103473">
    <property type="entry name" value="MFS general substrate transporter"/>
    <property type="match status" value="1"/>
</dbReference>
<comment type="caution">
    <text evidence="8">The sequence shown here is derived from an EMBL/GenBank/DDBJ whole genome shotgun (WGS) entry which is preliminary data.</text>
</comment>
<protein>
    <submittedName>
        <fullName evidence="8">MFS transporter</fullName>
    </submittedName>
</protein>
<dbReference type="InterPro" id="IPR011701">
    <property type="entry name" value="MFS"/>
</dbReference>
<feature type="transmembrane region" description="Helical" evidence="6">
    <location>
        <begin position="134"/>
        <end position="158"/>
    </location>
</feature>
<feature type="transmembrane region" description="Helical" evidence="6">
    <location>
        <begin position="12"/>
        <end position="30"/>
    </location>
</feature>
<reference evidence="8 9" key="1">
    <citation type="submission" date="2020-07" db="EMBL/GenBank/DDBJ databases">
        <authorList>
            <person name="Feng H."/>
        </authorList>
    </citation>
    <scope>NUCLEOTIDE SEQUENCE [LARGE SCALE GENOMIC DNA]</scope>
    <source>
        <strain evidence="9">s-10</strain>
    </source>
</reference>
<sequence>MSLFQKLSVETFVIAILLSTLDIVALSPALSSIMVEYHHHSIHWSVWIISLHLAFFSFSLPIMESWAANTGRYKVFHVSLFLFAFGSLVIAFSNMWVWMMWGRVIQAVGAGGIVPYVAVQARRMISKGSRYQKLFVILMLAGCLVFTPLFTAALVYLFSWRSVFYLYFLLSIFLFVLSRRWMVVERPGRSRPIHGEGIFFFGAMILFLMTAVTSTDLLHGWRAWTQPHVIPLWIIALGLVVPLFMIERQSRQPFFEPHLFAHWRLWLLYFQVALTGFIWMALVLVPAWMIHLYPLHHILSGAVLSYILLCSVVSLPLVLRLTAKWSFKGISVLGFMCAAISYAVLAWVPAGWFHLLTLAILGAGLTLTQAAPAHRLLFRWVPPRQIKSALMAIGMFRAAGGALGLVAMARFFSSFHPLTNNWFIVGGIQEALVIMAQHHVMVLAAWASGVGLVLSLFLPIHNRR</sequence>
<evidence type="ECO:0000256" key="1">
    <source>
        <dbReference type="ARBA" id="ARBA00004651"/>
    </source>
</evidence>
<dbReference type="Gene3D" id="1.20.1250.20">
    <property type="entry name" value="MFS general substrate transporter like domains"/>
    <property type="match status" value="1"/>
</dbReference>
<feature type="transmembrane region" description="Helical" evidence="6">
    <location>
        <begin position="266"/>
        <end position="289"/>
    </location>
</feature>
<evidence type="ECO:0000313" key="8">
    <source>
        <dbReference type="EMBL" id="MBA4494259.1"/>
    </source>
</evidence>
<gene>
    <name evidence="8" type="ORF">H1191_08070</name>
</gene>